<comment type="subcellular location">
    <subcellularLocation>
        <location evidence="1">Membrane</location>
        <topology evidence="1">Multi-pass membrane protein</topology>
    </subcellularLocation>
</comment>
<keyword evidence="5 7" id="KW-0472">Membrane</keyword>
<dbReference type="AlphaFoldDB" id="A0A1Y2BIP4"/>
<feature type="region of interest" description="Disordered" evidence="6">
    <location>
        <begin position="98"/>
        <end position="141"/>
    </location>
</feature>
<evidence type="ECO:0000313" key="8">
    <source>
        <dbReference type="EMBL" id="ORY34654.1"/>
    </source>
</evidence>
<keyword evidence="4 7" id="KW-1133">Transmembrane helix</keyword>
<feature type="transmembrane region" description="Helical" evidence="7">
    <location>
        <begin position="193"/>
        <end position="212"/>
    </location>
</feature>
<evidence type="ECO:0000256" key="7">
    <source>
        <dbReference type="SAM" id="Phobius"/>
    </source>
</evidence>
<dbReference type="Proteomes" id="UP000193986">
    <property type="component" value="Unassembled WGS sequence"/>
</dbReference>
<dbReference type="Pfam" id="PF10190">
    <property type="entry name" value="Tmemb_170"/>
    <property type="match status" value="1"/>
</dbReference>
<evidence type="ECO:0000256" key="6">
    <source>
        <dbReference type="SAM" id="MobiDB-lite"/>
    </source>
</evidence>
<feature type="transmembrane region" description="Helical" evidence="7">
    <location>
        <begin position="58"/>
        <end position="82"/>
    </location>
</feature>
<reference evidence="8 9" key="1">
    <citation type="submission" date="2016-07" db="EMBL/GenBank/DDBJ databases">
        <title>Pervasive Adenine N6-methylation of Active Genes in Fungi.</title>
        <authorList>
            <consortium name="DOE Joint Genome Institute"/>
            <person name="Mondo S.J."/>
            <person name="Dannebaum R.O."/>
            <person name="Kuo R.C."/>
            <person name="Labutti K."/>
            <person name="Haridas S."/>
            <person name="Kuo A."/>
            <person name="Salamov A."/>
            <person name="Ahrendt S.R."/>
            <person name="Lipzen A."/>
            <person name="Sullivan W."/>
            <person name="Andreopoulos W.B."/>
            <person name="Clum A."/>
            <person name="Lindquist E."/>
            <person name="Daum C."/>
            <person name="Ramamoorthy G.K."/>
            <person name="Gryganskyi A."/>
            <person name="Culley D."/>
            <person name="Magnuson J.K."/>
            <person name="James T.Y."/>
            <person name="O'Malley M.A."/>
            <person name="Stajich J.E."/>
            <person name="Spatafora J.W."/>
            <person name="Visel A."/>
            <person name="Grigoriev I.V."/>
        </authorList>
    </citation>
    <scope>NUCLEOTIDE SEQUENCE [LARGE SCALE GENOMIC DNA]</scope>
    <source>
        <strain evidence="8 9">68-887.2</strain>
    </source>
</reference>
<comment type="caution">
    <text evidence="8">The sequence shown here is derived from an EMBL/GenBank/DDBJ whole genome shotgun (WGS) entry which is preliminary data.</text>
</comment>
<dbReference type="GO" id="GO:0016020">
    <property type="term" value="C:membrane"/>
    <property type="evidence" value="ECO:0007669"/>
    <property type="project" value="UniProtKB-SubCell"/>
</dbReference>
<sequence>MGNTISSALDPTNRGKIQVPADYKTPKFPSLYIPTLSSTIRQEGIFLYEAEAIWHFTFYWTIILLCGIFLLCSLLASLSLLLSRFEWRDDPASDHVKTEIPDPFLTTPSTPSHRPAYDPSTPFDPKTPGLREPLVEKRRRPRRKRPPLWPVFLLPVVMTAVAAVVSVVTGTVVGFALAAVYSAGGFSMSTWVPFLWALIQVVVLIISSYSTLTTIL</sequence>
<comment type="similarity">
    <text evidence="2">Belongs to the TMEM170 family.</text>
</comment>
<evidence type="ECO:0000313" key="9">
    <source>
        <dbReference type="Proteomes" id="UP000193986"/>
    </source>
</evidence>
<keyword evidence="9" id="KW-1185">Reference proteome</keyword>
<dbReference type="OrthoDB" id="2131401at2759"/>
<organism evidence="8 9">
    <name type="scientific">Naematelia encephala</name>
    <dbReference type="NCBI Taxonomy" id="71784"/>
    <lineage>
        <taxon>Eukaryota</taxon>
        <taxon>Fungi</taxon>
        <taxon>Dikarya</taxon>
        <taxon>Basidiomycota</taxon>
        <taxon>Agaricomycotina</taxon>
        <taxon>Tremellomycetes</taxon>
        <taxon>Tremellales</taxon>
        <taxon>Naemateliaceae</taxon>
        <taxon>Naematelia</taxon>
    </lineage>
</organism>
<dbReference type="PANTHER" id="PTHR22779">
    <property type="entry name" value="SD17342P"/>
    <property type="match status" value="1"/>
</dbReference>
<name>A0A1Y2BIP4_9TREE</name>
<evidence type="ECO:0008006" key="10">
    <source>
        <dbReference type="Google" id="ProtNLM"/>
    </source>
</evidence>
<evidence type="ECO:0000256" key="3">
    <source>
        <dbReference type="ARBA" id="ARBA00022692"/>
    </source>
</evidence>
<keyword evidence="3 7" id="KW-0812">Transmembrane</keyword>
<evidence type="ECO:0000256" key="2">
    <source>
        <dbReference type="ARBA" id="ARBA00006325"/>
    </source>
</evidence>
<dbReference type="InterPro" id="IPR019334">
    <property type="entry name" value="TMEM170A/B/YPR153W-like"/>
</dbReference>
<dbReference type="InParanoid" id="A0A1Y2BIP4"/>
<evidence type="ECO:0000256" key="1">
    <source>
        <dbReference type="ARBA" id="ARBA00004141"/>
    </source>
</evidence>
<accession>A0A1Y2BIP4</accession>
<dbReference type="STRING" id="71784.A0A1Y2BIP4"/>
<gene>
    <name evidence="8" type="ORF">BCR39DRAFT_513838</name>
</gene>
<protein>
    <recommendedName>
        <fullName evidence="10">Integral membrane protein</fullName>
    </recommendedName>
</protein>
<feature type="transmembrane region" description="Helical" evidence="7">
    <location>
        <begin position="148"/>
        <end position="181"/>
    </location>
</feature>
<dbReference type="PANTHER" id="PTHR22779:SF6">
    <property type="entry name" value="SD17342P"/>
    <property type="match status" value="1"/>
</dbReference>
<evidence type="ECO:0000256" key="4">
    <source>
        <dbReference type="ARBA" id="ARBA00022989"/>
    </source>
</evidence>
<dbReference type="EMBL" id="MCFC01000002">
    <property type="protein sequence ID" value="ORY34654.1"/>
    <property type="molecule type" value="Genomic_DNA"/>
</dbReference>
<proteinExistence type="inferred from homology"/>
<evidence type="ECO:0000256" key="5">
    <source>
        <dbReference type="ARBA" id="ARBA00023136"/>
    </source>
</evidence>